<feature type="region of interest" description="Disordered" evidence="7">
    <location>
        <begin position="25"/>
        <end position="46"/>
    </location>
</feature>
<feature type="compositionally biased region" description="Basic and acidic residues" evidence="7">
    <location>
        <begin position="27"/>
        <end position="36"/>
    </location>
</feature>
<evidence type="ECO:0000256" key="6">
    <source>
        <dbReference type="ARBA" id="ARBA00044931"/>
    </source>
</evidence>
<comment type="caution">
    <text evidence="10">The sequence shown here is derived from an EMBL/GenBank/DDBJ whole genome shotgun (WGS) entry which is preliminary data.</text>
</comment>
<protein>
    <recommendedName>
        <fullName evidence="12">C3HC-type domain-containing protein</fullName>
    </recommendedName>
</protein>
<dbReference type="GO" id="GO:0005634">
    <property type="term" value="C:nucleus"/>
    <property type="evidence" value="ECO:0007669"/>
    <property type="project" value="UniProtKB-SubCell"/>
</dbReference>
<comment type="function">
    <text evidence="6">Required for proper positioning of a substantial amount of TPR at the nuclear basket (NB) through interaction with TPR.</text>
</comment>
<dbReference type="Pfam" id="PF07967">
    <property type="entry name" value="zf-C3HC"/>
    <property type="match status" value="1"/>
</dbReference>
<evidence type="ECO:0008006" key="12">
    <source>
        <dbReference type="Google" id="ProtNLM"/>
    </source>
</evidence>
<evidence type="ECO:0000256" key="1">
    <source>
        <dbReference type="ARBA" id="ARBA00004123"/>
    </source>
</evidence>
<keyword evidence="11" id="KW-1185">Reference proteome</keyword>
<evidence type="ECO:0000313" key="10">
    <source>
        <dbReference type="EMBL" id="KAK3743919.1"/>
    </source>
</evidence>
<reference evidence="10" key="1">
    <citation type="journal article" date="2023" name="G3 (Bethesda)">
        <title>A reference genome for the long-term kleptoplast-retaining sea slug Elysia crispata morphotype clarki.</title>
        <authorList>
            <person name="Eastman K.E."/>
            <person name="Pendleton A.L."/>
            <person name="Shaikh M.A."/>
            <person name="Suttiyut T."/>
            <person name="Ogas R."/>
            <person name="Tomko P."/>
            <person name="Gavelis G."/>
            <person name="Widhalm J.R."/>
            <person name="Wisecaver J.H."/>
        </authorList>
    </citation>
    <scope>NUCLEOTIDE SEQUENCE</scope>
    <source>
        <strain evidence="10">ECLA1</strain>
    </source>
</reference>
<feature type="domain" description="C3HC-type" evidence="8">
    <location>
        <begin position="62"/>
        <end position="187"/>
    </location>
</feature>
<dbReference type="Pfam" id="PF08600">
    <property type="entry name" value="NuBaID_C"/>
    <property type="match status" value="1"/>
</dbReference>
<evidence type="ECO:0000256" key="3">
    <source>
        <dbReference type="ARBA" id="ARBA00022771"/>
    </source>
</evidence>
<feature type="compositionally biased region" description="Basic and acidic residues" evidence="7">
    <location>
        <begin position="270"/>
        <end position="279"/>
    </location>
</feature>
<gene>
    <name evidence="10" type="ORF">RRG08_054805</name>
</gene>
<evidence type="ECO:0000256" key="5">
    <source>
        <dbReference type="ARBA" id="ARBA00023242"/>
    </source>
</evidence>
<feature type="domain" description="NuBaID C-terminal" evidence="9">
    <location>
        <begin position="220"/>
        <end position="314"/>
    </location>
</feature>
<comment type="subcellular location">
    <subcellularLocation>
        <location evidence="1">Nucleus</location>
    </subcellularLocation>
</comment>
<keyword evidence="2" id="KW-0479">Metal-binding</keyword>
<keyword evidence="5" id="KW-0539">Nucleus</keyword>
<evidence type="ECO:0000259" key="8">
    <source>
        <dbReference type="Pfam" id="PF07967"/>
    </source>
</evidence>
<dbReference type="AlphaFoldDB" id="A0AAE1CYK7"/>
<sequence>MGSPITPEKIKGVLSSFLVKTEPQKSNLDRVTKPGGDRNVQNNTSAAQNILSPKSHTAILRSHKSFLERLDTFSAMTWFGKPAELSPLICARYGWENIETDMLQCAGCKTILSGKLPQKTDVEAYNKALEKVKENLVASHDRFCVLGTFPCPEEFCHVQVDDVASLSASFIERVTAIAKIQDHLPCLNDAFLENLGYDEGQAGAYCKRNLVPDKDISPAAVTLAFTGWTCFSKEVLMCSMCRRKIGLWNYTSPTGSTCDLGEISSEEAEDHGYEDSEPKVKRRKFASSPKKAALDPIEEHRHWCPWIQQFCISTKSLSSATLFQSSSPPQPALSRSIPVFIAALKSIAPGLMDNNTGLAAGMKKSPMTEGLRCFRRALNTWSSPKTRSELGSSQQAQQIPTTT</sequence>
<dbReference type="PANTHER" id="PTHR15835">
    <property type="entry name" value="NUCLEAR-INTERACTING PARTNER OF ALK"/>
    <property type="match status" value="1"/>
</dbReference>
<dbReference type="GO" id="GO:0008270">
    <property type="term" value="F:zinc ion binding"/>
    <property type="evidence" value="ECO:0007669"/>
    <property type="project" value="UniProtKB-KW"/>
</dbReference>
<feature type="region of interest" description="Disordered" evidence="7">
    <location>
        <begin position="268"/>
        <end position="287"/>
    </location>
</feature>
<dbReference type="Proteomes" id="UP001283361">
    <property type="component" value="Unassembled WGS sequence"/>
</dbReference>
<organism evidence="10 11">
    <name type="scientific">Elysia crispata</name>
    <name type="common">lettuce slug</name>
    <dbReference type="NCBI Taxonomy" id="231223"/>
    <lineage>
        <taxon>Eukaryota</taxon>
        <taxon>Metazoa</taxon>
        <taxon>Spiralia</taxon>
        <taxon>Lophotrochozoa</taxon>
        <taxon>Mollusca</taxon>
        <taxon>Gastropoda</taxon>
        <taxon>Heterobranchia</taxon>
        <taxon>Euthyneura</taxon>
        <taxon>Panpulmonata</taxon>
        <taxon>Sacoglossa</taxon>
        <taxon>Placobranchoidea</taxon>
        <taxon>Plakobranchidae</taxon>
        <taxon>Elysia</taxon>
    </lineage>
</organism>
<evidence type="ECO:0000256" key="2">
    <source>
        <dbReference type="ARBA" id="ARBA00022723"/>
    </source>
</evidence>
<proteinExistence type="predicted"/>
<accession>A0AAE1CYK7</accession>
<name>A0AAE1CYK7_9GAST</name>
<dbReference type="PANTHER" id="PTHR15835:SF6">
    <property type="entry name" value="ZINC FINGER C3HC-TYPE PROTEIN 1"/>
    <property type="match status" value="1"/>
</dbReference>
<dbReference type="EMBL" id="JAWDGP010006291">
    <property type="protein sequence ID" value="KAK3743919.1"/>
    <property type="molecule type" value="Genomic_DNA"/>
</dbReference>
<evidence type="ECO:0000256" key="4">
    <source>
        <dbReference type="ARBA" id="ARBA00022833"/>
    </source>
</evidence>
<evidence type="ECO:0000313" key="11">
    <source>
        <dbReference type="Proteomes" id="UP001283361"/>
    </source>
</evidence>
<keyword evidence="3" id="KW-0863">Zinc-finger</keyword>
<keyword evidence="4" id="KW-0862">Zinc</keyword>
<evidence type="ECO:0000259" key="9">
    <source>
        <dbReference type="Pfam" id="PF08600"/>
    </source>
</evidence>
<dbReference type="InterPro" id="IPR013909">
    <property type="entry name" value="NuBaID_C"/>
</dbReference>
<feature type="region of interest" description="Disordered" evidence="7">
    <location>
        <begin position="383"/>
        <end position="403"/>
    </location>
</feature>
<evidence type="ECO:0000256" key="7">
    <source>
        <dbReference type="SAM" id="MobiDB-lite"/>
    </source>
</evidence>
<dbReference type="InterPro" id="IPR012935">
    <property type="entry name" value="NuBaID_N"/>
</dbReference>